<protein>
    <submittedName>
        <fullName evidence="1">Uncharacterized protein</fullName>
    </submittedName>
</protein>
<sequence>MCEKGHTEKQAWPAGPDPLYKAQPCTTYGVQQAWPAGPDWCSVIRTPTPSPWPTQSVIRQIEIKQEQERNVRIKRILQENKPALK</sequence>
<name>A0A6C0ANW3_9ZZZZ</name>
<accession>A0A6C0ANW3</accession>
<evidence type="ECO:0000313" key="1">
    <source>
        <dbReference type="EMBL" id="QHS81484.1"/>
    </source>
</evidence>
<dbReference type="AlphaFoldDB" id="A0A6C0ANW3"/>
<organism evidence="1">
    <name type="scientific">viral metagenome</name>
    <dbReference type="NCBI Taxonomy" id="1070528"/>
    <lineage>
        <taxon>unclassified sequences</taxon>
        <taxon>metagenomes</taxon>
        <taxon>organismal metagenomes</taxon>
    </lineage>
</organism>
<proteinExistence type="predicted"/>
<dbReference type="EMBL" id="MN740758">
    <property type="protein sequence ID" value="QHS81484.1"/>
    <property type="molecule type" value="Genomic_DNA"/>
</dbReference>
<reference evidence="1" key="1">
    <citation type="journal article" date="2020" name="Nature">
        <title>Giant virus diversity and host interactions through global metagenomics.</title>
        <authorList>
            <person name="Schulz F."/>
            <person name="Roux S."/>
            <person name="Paez-Espino D."/>
            <person name="Jungbluth S."/>
            <person name="Walsh D.A."/>
            <person name="Denef V.J."/>
            <person name="McMahon K.D."/>
            <person name="Konstantinidis K.T."/>
            <person name="Eloe-Fadrosh E.A."/>
            <person name="Kyrpides N.C."/>
            <person name="Woyke T."/>
        </authorList>
    </citation>
    <scope>NUCLEOTIDE SEQUENCE</scope>
    <source>
        <strain evidence="1">GVMAG-S-1101164-72</strain>
    </source>
</reference>